<comment type="function">
    <text evidence="11 12">Key component of the proton channel; it plays a direct role in the translocation of protons across the membrane.</text>
</comment>
<dbReference type="Gene3D" id="1.20.120.220">
    <property type="entry name" value="ATP synthase, F0 complex, subunit A"/>
    <property type="match status" value="1"/>
</dbReference>
<evidence type="ECO:0000256" key="6">
    <source>
        <dbReference type="ARBA" id="ARBA00022781"/>
    </source>
</evidence>
<evidence type="ECO:0000256" key="10">
    <source>
        <dbReference type="ARBA" id="ARBA00023310"/>
    </source>
</evidence>
<evidence type="ECO:0000256" key="8">
    <source>
        <dbReference type="ARBA" id="ARBA00023065"/>
    </source>
</evidence>
<keyword evidence="4 11" id="KW-0138">CF(0)</keyword>
<keyword evidence="5 11" id="KW-0812">Transmembrane</keyword>
<dbReference type="Pfam" id="PF00119">
    <property type="entry name" value="ATP-synt_A"/>
    <property type="match status" value="1"/>
</dbReference>
<keyword evidence="14" id="KW-1185">Reference proteome</keyword>
<organism evidence="13 14">
    <name type="scientific">Microcella frigidaquae</name>
    <dbReference type="NCBI Taxonomy" id="424758"/>
    <lineage>
        <taxon>Bacteria</taxon>
        <taxon>Bacillati</taxon>
        <taxon>Actinomycetota</taxon>
        <taxon>Actinomycetes</taxon>
        <taxon>Micrococcales</taxon>
        <taxon>Microbacteriaceae</taxon>
        <taxon>Microcella</taxon>
    </lineage>
</organism>
<keyword evidence="7 11" id="KW-1133">Transmembrane helix</keyword>
<accession>A0A840X8D0</accession>
<gene>
    <name evidence="11" type="primary">atpB</name>
    <name evidence="13" type="ORF">BJ959_002329</name>
</gene>
<dbReference type="GO" id="GO:0005886">
    <property type="term" value="C:plasma membrane"/>
    <property type="evidence" value="ECO:0007669"/>
    <property type="project" value="UniProtKB-SubCell"/>
</dbReference>
<proteinExistence type="inferred from homology"/>
<dbReference type="PANTHER" id="PTHR11410:SF0">
    <property type="entry name" value="ATP SYNTHASE SUBUNIT A"/>
    <property type="match status" value="1"/>
</dbReference>
<feature type="transmembrane region" description="Helical" evidence="11">
    <location>
        <begin position="110"/>
        <end position="133"/>
    </location>
</feature>
<evidence type="ECO:0000256" key="7">
    <source>
        <dbReference type="ARBA" id="ARBA00022989"/>
    </source>
</evidence>
<feature type="transmembrane region" description="Helical" evidence="11">
    <location>
        <begin position="233"/>
        <end position="251"/>
    </location>
</feature>
<evidence type="ECO:0000256" key="1">
    <source>
        <dbReference type="ARBA" id="ARBA00004141"/>
    </source>
</evidence>
<evidence type="ECO:0000256" key="5">
    <source>
        <dbReference type="ARBA" id="ARBA00022692"/>
    </source>
</evidence>
<dbReference type="InterPro" id="IPR035908">
    <property type="entry name" value="F0_ATP_A_sf"/>
</dbReference>
<feature type="transmembrane region" description="Helical" evidence="11">
    <location>
        <begin position="205"/>
        <end position="226"/>
    </location>
</feature>
<dbReference type="PANTHER" id="PTHR11410">
    <property type="entry name" value="ATP SYNTHASE SUBUNIT A"/>
    <property type="match status" value="1"/>
</dbReference>
<comment type="caution">
    <text evidence="13">The sequence shown here is derived from an EMBL/GenBank/DDBJ whole genome shotgun (WGS) entry which is preliminary data.</text>
</comment>
<feature type="transmembrane region" description="Helical" evidence="11">
    <location>
        <begin position="180"/>
        <end position="199"/>
    </location>
</feature>
<evidence type="ECO:0000256" key="12">
    <source>
        <dbReference type="RuleBase" id="RU000483"/>
    </source>
</evidence>
<dbReference type="HAMAP" id="MF_01393">
    <property type="entry name" value="ATP_synth_a_bact"/>
    <property type="match status" value="1"/>
</dbReference>
<comment type="similarity">
    <text evidence="2 11 12">Belongs to the ATPase A chain family.</text>
</comment>
<keyword evidence="3 11" id="KW-0813">Transport</keyword>
<feature type="transmembrane region" description="Helical" evidence="11">
    <location>
        <begin position="257"/>
        <end position="276"/>
    </location>
</feature>
<comment type="subcellular location">
    <subcellularLocation>
        <location evidence="11 12">Cell membrane</location>
        <topology evidence="11 12">Multi-pass membrane protein</topology>
    </subcellularLocation>
    <subcellularLocation>
        <location evidence="1">Membrane</location>
        <topology evidence="1">Multi-pass membrane protein</topology>
    </subcellularLocation>
</comment>
<dbReference type="AlphaFoldDB" id="A0A840X8D0"/>
<dbReference type="CDD" id="cd00310">
    <property type="entry name" value="ATP-synt_Fo_a_6"/>
    <property type="match status" value="1"/>
</dbReference>
<dbReference type="Proteomes" id="UP000552883">
    <property type="component" value="Unassembled WGS sequence"/>
</dbReference>
<evidence type="ECO:0000256" key="2">
    <source>
        <dbReference type="ARBA" id="ARBA00006810"/>
    </source>
</evidence>
<evidence type="ECO:0000256" key="4">
    <source>
        <dbReference type="ARBA" id="ARBA00022547"/>
    </source>
</evidence>
<keyword evidence="11" id="KW-1003">Cell membrane</keyword>
<evidence type="ECO:0000256" key="9">
    <source>
        <dbReference type="ARBA" id="ARBA00023136"/>
    </source>
</evidence>
<dbReference type="InterPro" id="IPR045083">
    <property type="entry name" value="ATP_synth_F0_asu_bact/mt"/>
</dbReference>
<evidence type="ECO:0000313" key="13">
    <source>
        <dbReference type="EMBL" id="MBB5618833.1"/>
    </source>
</evidence>
<keyword evidence="10 11" id="KW-0066">ATP synthesis</keyword>
<dbReference type="InterPro" id="IPR000568">
    <property type="entry name" value="ATP_synth_F0_asu"/>
</dbReference>
<dbReference type="RefSeq" id="WP_153982397.1">
    <property type="nucleotide sequence ID" value="NZ_BAAANZ010000008.1"/>
</dbReference>
<keyword evidence="9 11" id="KW-0472">Membrane</keyword>
<sequence length="279" mass="30998">MLETPLSAAALIPILALATTPATETPEFKGPSIMDFFPPAILFEGTPFELNRIMLLRLVIVALIFILFWLGTRKMQLVPGRFQGTIEMGLEFVRKGIVEDLLGQKDGKRFLPLITTIFFLVLFMNLTGIVPGINISANSVIGMPLVLAIAAYIAFIWAGLRKHPWTFIRNALFPPGVPPFLYIIVTPIEFVSMFVLRPVTLTLRLLMNMIVGHLLLVLFFSATAFFMVELGGWWIAASAVTLAFGTAFTFFEILVSVLQAYVFALLTTVYIQLALADEH</sequence>
<keyword evidence="8 11" id="KW-0406">Ion transport</keyword>
<feature type="transmembrane region" description="Helical" evidence="11">
    <location>
        <begin position="53"/>
        <end position="71"/>
    </location>
</feature>
<evidence type="ECO:0000313" key="14">
    <source>
        <dbReference type="Proteomes" id="UP000552883"/>
    </source>
</evidence>
<evidence type="ECO:0000256" key="11">
    <source>
        <dbReference type="HAMAP-Rule" id="MF_01393"/>
    </source>
</evidence>
<feature type="transmembrane region" description="Helical" evidence="11">
    <location>
        <begin position="139"/>
        <end position="160"/>
    </location>
</feature>
<name>A0A840X8D0_9MICO</name>
<dbReference type="GO" id="GO:0045259">
    <property type="term" value="C:proton-transporting ATP synthase complex"/>
    <property type="evidence" value="ECO:0007669"/>
    <property type="project" value="UniProtKB-KW"/>
</dbReference>
<dbReference type="GO" id="GO:0046933">
    <property type="term" value="F:proton-transporting ATP synthase activity, rotational mechanism"/>
    <property type="evidence" value="ECO:0007669"/>
    <property type="project" value="UniProtKB-UniRule"/>
</dbReference>
<reference evidence="13 14" key="1">
    <citation type="submission" date="2020-08" db="EMBL/GenBank/DDBJ databases">
        <title>Sequencing the genomes of 1000 actinobacteria strains.</title>
        <authorList>
            <person name="Klenk H.-P."/>
        </authorList>
    </citation>
    <scope>NUCLEOTIDE SEQUENCE [LARGE SCALE GENOMIC DNA]</scope>
    <source>
        <strain evidence="13 14">DSM 23889</strain>
    </source>
</reference>
<dbReference type="OrthoDB" id="9809130at2"/>
<dbReference type="PRINTS" id="PR00123">
    <property type="entry name" value="ATPASEA"/>
</dbReference>
<keyword evidence="6 11" id="KW-0375">Hydrogen ion transport</keyword>
<protein>
    <recommendedName>
        <fullName evidence="11 12">ATP synthase subunit a</fullName>
    </recommendedName>
    <alternativeName>
        <fullName evidence="11">ATP synthase F0 sector subunit a</fullName>
    </alternativeName>
    <alternativeName>
        <fullName evidence="11">F-ATPase subunit 6</fullName>
    </alternativeName>
</protein>
<dbReference type="SUPFAM" id="SSF81336">
    <property type="entry name" value="F1F0 ATP synthase subunit A"/>
    <property type="match status" value="1"/>
</dbReference>
<evidence type="ECO:0000256" key="3">
    <source>
        <dbReference type="ARBA" id="ARBA00022448"/>
    </source>
</evidence>
<dbReference type="NCBIfam" id="TIGR01131">
    <property type="entry name" value="ATP_synt_6_or_A"/>
    <property type="match status" value="1"/>
</dbReference>
<dbReference type="EMBL" id="JACHBS010000001">
    <property type="protein sequence ID" value="MBB5618833.1"/>
    <property type="molecule type" value="Genomic_DNA"/>
</dbReference>